<accession>A0A1G2I4C4</accession>
<dbReference type="GO" id="GO:0003735">
    <property type="term" value="F:structural constituent of ribosome"/>
    <property type="evidence" value="ECO:0007669"/>
    <property type="project" value="InterPro"/>
</dbReference>
<dbReference type="InterPro" id="IPR038657">
    <property type="entry name" value="Ribosomal_bL19_sf"/>
</dbReference>
<dbReference type="Proteomes" id="UP000178820">
    <property type="component" value="Unassembled WGS sequence"/>
</dbReference>
<keyword evidence="2 5" id="KW-0689">Ribosomal protein</keyword>
<protein>
    <recommendedName>
        <fullName evidence="4 5">Large ribosomal subunit protein bL19</fullName>
    </recommendedName>
</protein>
<dbReference type="STRING" id="1802207.A3D44_03585"/>
<reference evidence="7 8" key="1">
    <citation type="journal article" date="2016" name="Nat. Commun.">
        <title>Thousands of microbial genomes shed light on interconnected biogeochemical processes in an aquifer system.</title>
        <authorList>
            <person name="Anantharaman K."/>
            <person name="Brown C.T."/>
            <person name="Hug L.A."/>
            <person name="Sharon I."/>
            <person name="Castelle C.J."/>
            <person name="Probst A.J."/>
            <person name="Thomas B.C."/>
            <person name="Singh A."/>
            <person name="Wilkins M.J."/>
            <person name="Karaoz U."/>
            <person name="Brodie E.L."/>
            <person name="Williams K.H."/>
            <person name="Hubbard S.S."/>
            <person name="Banfield J.F."/>
        </authorList>
    </citation>
    <scope>NUCLEOTIDE SEQUENCE [LARGE SCALE GENOMIC DNA]</scope>
</reference>
<evidence type="ECO:0000313" key="8">
    <source>
        <dbReference type="Proteomes" id="UP000178820"/>
    </source>
</evidence>
<evidence type="ECO:0000313" key="7">
    <source>
        <dbReference type="EMBL" id="OGZ69477.1"/>
    </source>
</evidence>
<evidence type="ECO:0000256" key="4">
    <source>
        <dbReference type="ARBA" id="ARBA00035171"/>
    </source>
</evidence>
<evidence type="ECO:0000256" key="1">
    <source>
        <dbReference type="ARBA" id="ARBA00005781"/>
    </source>
</evidence>
<evidence type="ECO:0000256" key="5">
    <source>
        <dbReference type="HAMAP-Rule" id="MF_00402"/>
    </source>
</evidence>
<evidence type="ECO:0000256" key="6">
    <source>
        <dbReference type="RuleBase" id="RU000559"/>
    </source>
</evidence>
<dbReference type="PROSITE" id="PS01015">
    <property type="entry name" value="RIBOSOMAL_L19"/>
    <property type="match status" value="1"/>
</dbReference>
<dbReference type="InterPro" id="IPR018257">
    <property type="entry name" value="Ribosomal_bL19_CS"/>
</dbReference>
<dbReference type="Gene3D" id="2.30.30.790">
    <property type="match status" value="1"/>
</dbReference>
<comment type="similarity">
    <text evidence="1 5 6">Belongs to the bacterial ribosomal protein bL19 family.</text>
</comment>
<dbReference type="GO" id="GO:0006412">
    <property type="term" value="P:translation"/>
    <property type="evidence" value="ECO:0007669"/>
    <property type="project" value="UniProtKB-UniRule"/>
</dbReference>
<comment type="function">
    <text evidence="5 6">This protein is located at the 30S-50S ribosomal subunit interface and may play a role in the structure and function of the aminoacyl-tRNA binding site.</text>
</comment>
<evidence type="ECO:0000256" key="3">
    <source>
        <dbReference type="ARBA" id="ARBA00023274"/>
    </source>
</evidence>
<dbReference type="GO" id="GO:0022625">
    <property type="term" value="C:cytosolic large ribosomal subunit"/>
    <property type="evidence" value="ECO:0007669"/>
    <property type="project" value="TreeGrafter"/>
</dbReference>
<dbReference type="SUPFAM" id="SSF50104">
    <property type="entry name" value="Translation proteins SH3-like domain"/>
    <property type="match status" value="1"/>
</dbReference>
<dbReference type="PANTHER" id="PTHR15680">
    <property type="entry name" value="RIBOSOMAL PROTEIN L19"/>
    <property type="match status" value="1"/>
</dbReference>
<evidence type="ECO:0000256" key="2">
    <source>
        <dbReference type="ARBA" id="ARBA00022980"/>
    </source>
</evidence>
<organism evidence="7 8">
    <name type="scientific">Candidatus Staskawiczbacteria bacterium RIFCSPHIGHO2_02_FULL_42_22</name>
    <dbReference type="NCBI Taxonomy" id="1802207"/>
    <lineage>
        <taxon>Bacteria</taxon>
        <taxon>Candidatus Staskawicziibacteriota</taxon>
    </lineage>
</organism>
<dbReference type="PRINTS" id="PR00061">
    <property type="entry name" value="RIBOSOMALL19"/>
</dbReference>
<comment type="caution">
    <text evidence="7">The sequence shown here is derived from an EMBL/GenBank/DDBJ whole genome shotgun (WGS) entry which is preliminary data.</text>
</comment>
<proteinExistence type="inferred from homology"/>
<dbReference type="InterPro" id="IPR008991">
    <property type="entry name" value="Translation_prot_SH3-like_sf"/>
</dbReference>
<dbReference type="AlphaFoldDB" id="A0A1G2I4C4"/>
<dbReference type="HAMAP" id="MF_00402">
    <property type="entry name" value="Ribosomal_bL19"/>
    <property type="match status" value="1"/>
</dbReference>
<dbReference type="Pfam" id="PF01245">
    <property type="entry name" value="Ribosomal_L19"/>
    <property type="match status" value="1"/>
</dbReference>
<dbReference type="NCBIfam" id="TIGR01024">
    <property type="entry name" value="rplS_bact"/>
    <property type="match status" value="1"/>
</dbReference>
<dbReference type="PANTHER" id="PTHR15680:SF9">
    <property type="entry name" value="LARGE RIBOSOMAL SUBUNIT PROTEIN BL19M"/>
    <property type="match status" value="1"/>
</dbReference>
<sequence>MSIKLQTFNKAQEKQMPDIRPGDTVRVHQKIKEGDKERIQIFEGIVIARKHGKGISSTITVRKVVDQVGVERIFPVHSPSLAKIEVTKSSSVRRSKLYYLRTAKGAKGKLKNKELAAAIAPEEKPVMETLMEAPQESAPETK</sequence>
<gene>
    <name evidence="5" type="primary">rplS</name>
    <name evidence="7" type="ORF">A3D44_03585</name>
</gene>
<keyword evidence="3 5" id="KW-0687">Ribonucleoprotein</keyword>
<dbReference type="InterPro" id="IPR001857">
    <property type="entry name" value="Ribosomal_bL19"/>
</dbReference>
<dbReference type="EMBL" id="MHOT01000010">
    <property type="protein sequence ID" value="OGZ69477.1"/>
    <property type="molecule type" value="Genomic_DNA"/>
</dbReference>
<name>A0A1G2I4C4_9BACT</name>